<dbReference type="PANTHER" id="PTHR33416">
    <property type="entry name" value="NUCLEAR PORE COMPLEX PROTEIN NUP1"/>
    <property type="match status" value="1"/>
</dbReference>
<feature type="compositionally biased region" description="Basic residues" evidence="1">
    <location>
        <begin position="23"/>
        <end position="33"/>
    </location>
</feature>
<feature type="region of interest" description="Disordered" evidence="1">
    <location>
        <begin position="1307"/>
        <end position="1369"/>
    </location>
</feature>
<comment type="caution">
    <text evidence="2">The sequence shown here is derived from an EMBL/GenBank/DDBJ whole genome shotgun (WGS) entry which is preliminary data.</text>
</comment>
<feature type="region of interest" description="Disordered" evidence="1">
    <location>
        <begin position="946"/>
        <end position="975"/>
    </location>
</feature>
<dbReference type="GO" id="GO:0071763">
    <property type="term" value="P:nuclear membrane organization"/>
    <property type="evidence" value="ECO:0007669"/>
    <property type="project" value="TreeGrafter"/>
</dbReference>
<dbReference type="Proteomes" id="UP000811609">
    <property type="component" value="Chromosome 13"/>
</dbReference>
<name>A0A8T1NG36_CARIL</name>
<feature type="region of interest" description="Disordered" evidence="1">
    <location>
        <begin position="806"/>
        <end position="825"/>
    </location>
</feature>
<proteinExistence type="predicted"/>
<feature type="compositionally biased region" description="Basic and acidic residues" evidence="1">
    <location>
        <begin position="809"/>
        <end position="818"/>
    </location>
</feature>
<reference evidence="2" key="1">
    <citation type="submission" date="2020-12" db="EMBL/GenBank/DDBJ databases">
        <title>WGS assembly of Carya illinoinensis cv. Pawnee.</title>
        <authorList>
            <person name="Platts A."/>
            <person name="Shu S."/>
            <person name="Wright S."/>
            <person name="Barry K."/>
            <person name="Edger P."/>
            <person name="Pires J.C."/>
            <person name="Schmutz J."/>
        </authorList>
    </citation>
    <scope>NUCLEOTIDE SEQUENCE</scope>
    <source>
        <tissue evidence="2">Leaf</tissue>
    </source>
</reference>
<feature type="region of interest" description="Disordered" evidence="1">
    <location>
        <begin position="1"/>
        <end position="52"/>
    </location>
</feature>
<evidence type="ECO:0008006" key="4">
    <source>
        <dbReference type="Google" id="ProtNLM"/>
    </source>
</evidence>
<sequence length="1369" mass="142813">METTREGNPYDVVSEEGLGTGGKFRKRPFRRTTHTTPYDRPPTALRNPSIVGTANNNSNGWLSRLVDPAQRLIASSAHRIFSSVFRKRLTQPPPPLQQPQTQPSTSESKQEVRDNHQDARDQHHEAVVIDSAGMQQKATDRGDKPSSSSDRGGLTELEQILKQKTFTRSEIDRLTALLHSKTDDVPIGHEEKKSEVIPPEPAVSHERKEEFPITQAFENTIGSSLISTPVISSRVLDEDVASPAELAKAYMGSRPSKVSPSMLGIRNQAYGEESTMISSQPFPPKSSIMPLVPRSPGNAGYPENGFTTPRSRGKSAIYSMGRTPYSRVDPTSTHKGFRPIVAYDGLSSSSPAAAAWEQNKLYGSRQGALKRRSSVLYNDIGPVGPIRRIRHKPSLLSSRGLSLPVSDSGVVPGAAQYPSSSTQKPLLLEKSKENSTKMSIENGDNSVPGTSFTSVPTKSSEMASKILQQLEKLVSPKEKSSYLKVASVRDSSPTKLSPSMLHGRALRSLETVESPKFLENVRDNRKMDISLDTSLPDALDTTSQRQNKDENVLLKLVAPCDRSVSVVNCIDYKSPNKDTLPSVKTTNSAVMNFVTLPPQKKQAFQMSAHEVCVFCHDYFELDDDSPDGAALVPLVKEREKVDFSVVGSKIHDAKAVTLEKPPSLMGFKPPSSSELNQTNDLVSSDGPVVAEKSTGFAFPKATFTNTAVQPSLLVTQPTLTSDKSVSPVQLNVAPPMYDLEDKVASSKEPNATSRVASFLSVSSADNVPKFVFDSSSSASESSSLKFGVCSGKKRSFLTVGATNSVPKVPELDKADNKNNSDAGVTSRTAEIALPSSASSPMATFSIGANVTANNSSLNNGSLASSPSSFSSPVPPLVFNNVFSQNSSNSSTLTVTSTSSGNSSATTPAAALTSINGSVSLSTLAVAAPSFSATPIFNFGSTGPLTSVSPVTDTSGVESEAAKTRPETSFGNLKSSPFAGTSGANASSGSSIFSFGPAATTSTANNQSGSSVFGTGNESVQSAKASFAGTGVSSLTNSMPVQCSSSAPSFGLAGNTAFSSGSSLFSASTTAKLFSSGSASSPEASSSSAMDGSASSLFSSSWPATKPPIFGSAINSISTSAGSSFSASTASVAAITTPSTGFSFSASTASVPATTLPSSVFSFPASKASVPATTLPSTGFSFPASTASVPATISPSTGFSFAASTAFAASTPSTSVTGIAPVVFGSSIGASSGPTFSFTPAMAAPSSQPVFGNPNSGFTFNSASSGNNDQMNMEDSMAEDTFQAPTPTVPVFGQPLVSPPQSNFVFGSTTPSAPNNPFQFGAQQSSATSQNQPPFQATNSLGGSFSVGAGGGDKSGRKIIKVNRNKTRKK</sequence>
<dbReference type="EMBL" id="CM031821">
    <property type="protein sequence ID" value="KAG6630796.1"/>
    <property type="molecule type" value="Genomic_DNA"/>
</dbReference>
<evidence type="ECO:0000313" key="3">
    <source>
        <dbReference type="Proteomes" id="UP000811609"/>
    </source>
</evidence>
<dbReference type="GO" id="GO:0005635">
    <property type="term" value="C:nuclear envelope"/>
    <property type="evidence" value="ECO:0007669"/>
    <property type="project" value="TreeGrafter"/>
</dbReference>
<feature type="compositionally biased region" description="Polar residues" evidence="1">
    <location>
        <begin position="946"/>
        <end position="956"/>
    </location>
</feature>
<feature type="compositionally biased region" description="Basic and acidic residues" evidence="1">
    <location>
        <begin position="108"/>
        <end position="127"/>
    </location>
</feature>
<dbReference type="PANTHER" id="PTHR33416:SF20">
    <property type="entry name" value="NUCLEAR PORE COMPLEX PROTEIN NUP1"/>
    <property type="match status" value="1"/>
</dbReference>
<evidence type="ECO:0000256" key="1">
    <source>
        <dbReference type="SAM" id="MobiDB-lite"/>
    </source>
</evidence>
<evidence type="ECO:0000313" key="2">
    <source>
        <dbReference type="EMBL" id="KAG6630796.1"/>
    </source>
</evidence>
<dbReference type="GO" id="GO:0016973">
    <property type="term" value="P:poly(A)+ mRNA export from nucleus"/>
    <property type="evidence" value="ECO:0007669"/>
    <property type="project" value="TreeGrafter"/>
</dbReference>
<feature type="compositionally biased region" description="Polar residues" evidence="1">
    <location>
        <begin position="1307"/>
        <end position="1338"/>
    </location>
</feature>
<accession>A0A8T1NG36</accession>
<protein>
    <recommendedName>
        <fullName evidence="4">Nuclear pore complex protein</fullName>
    </recommendedName>
</protein>
<keyword evidence="3" id="KW-1185">Reference proteome</keyword>
<gene>
    <name evidence="2" type="ORF">CIPAW_13G045500</name>
</gene>
<organism evidence="2 3">
    <name type="scientific">Carya illinoinensis</name>
    <name type="common">Pecan</name>
    <dbReference type="NCBI Taxonomy" id="32201"/>
    <lineage>
        <taxon>Eukaryota</taxon>
        <taxon>Viridiplantae</taxon>
        <taxon>Streptophyta</taxon>
        <taxon>Embryophyta</taxon>
        <taxon>Tracheophyta</taxon>
        <taxon>Spermatophyta</taxon>
        <taxon>Magnoliopsida</taxon>
        <taxon>eudicotyledons</taxon>
        <taxon>Gunneridae</taxon>
        <taxon>Pentapetalae</taxon>
        <taxon>rosids</taxon>
        <taxon>fabids</taxon>
        <taxon>Fagales</taxon>
        <taxon>Juglandaceae</taxon>
        <taxon>Carya</taxon>
    </lineage>
</organism>
<feature type="region of interest" description="Disordered" evidence="1">
    <location>
        <begin position="88"/>
        <end position="155"/>
    </location>
</feature>
<feature type="compositionally biased region" description="Basic residues" evidence="1">
    <location>
        <begin position="1356"/>
        <end position="1369"/>
    </location>
</feature>